<evidence type="ECO:0000313" key="3">
    <source>
        <dbReference type="Proteomes" id="UP000253551"/>
    </source>
</evidence>
<dbReference type="Proteomes" id="UP000253551">
    <property type="component" value="Unassembled WGS sequence"/>
</dbReference>
<organism evidence="2 3">
    <name type="scientific">Rhizopus stolonifer</name>
    <name type="common">Rhizopus nigricans</name>
    <dbReference type="NCBI Taxonomy" id="4846"/>
    <lineage>
        <taxon>Eukaryota</taxon>
        <taxon>Fungi</taxon>
        <taxon>Fungi incertae sedis</taxon>
        <taxon>Mucoromycota</taxon>
        <taxon>Mucoromycotina</taxon>
        <taxon>Mucoromycetes</taxon>
        <taxon>Mucorales</taxon>
        <taxon>Mucorineae</taxon>
        <taxon>Rhizopodaceae</taxon>
        <taxon>Rhizopus</taxon>
    </lineage>
</organism>
<reference evidence="2 3" key="1">
    <citation type="journal article" date="2018" name="G3 (Bethesda)">
        <title>Phylogenetic and Phylogenomic Definition of Rhizopus Species.</title>
        <authorList>
            <person name="Gryganskyi A.P."/>
            <person name="Golan J."/>
            <person name="Dolatabadi S."/>
            <person name="Mondo S."/>
            <person name="Robb S."/>
            <person name="Idnurm A."/>
            <person name="Muszewska A."/>
            <person name="Steczkiewicz K."/>
            <person name="Masonjones S."/>
            <person name="Liao H.L."/>
            <person name="Gajdeczka M.T."/>
            <person name="Anike F."/>
            <person name="Vuek A."/>
            <person name="Anishchenko I.M."/>
            <person name="Voigt K."/>
            <person name="de Hoog G.S."/>
            <person name="Smith M.E."/>
            <person name="Heitman J."/>
            <person name="Vilgalys R."/>
            <person name="Stajich J.E."/>
        </authorList>
    </citation>
    <scope>NUCLEOTIDE SEQUENCE [LARGE SCALE GENOMIC DNA]</scope>
    <source>
        <strain evidence="2 3">LSU 92-RS-03</strain>
    </source>
</reference>
<sequence>MSTYDGDIKDMVFKVLDNWLSKMSEGFLLESNITLDQISEVIDKLKTLGDEDHSKEETLPSFIFEIKNDGTHLSPEPHKPFLCVYEFCVALEMFCKSRKMDIEKHWDRMLLKTSAHNSDRFMWIHVNLINLPAARLTWEQIVQRLMLKYDDPKRTQSVKRALDSFSFDPNKSSESIESANRRFVAYVLETHCDTSMAIPLYVNGMPEMCKKLLNLTMAYDRSSGFNYCVKDIVQRSSTFIHSKNDDYVFYSKTARIAVTLPMEKVYSKICEFHLSTDHSTATCPDYSVLKYPYIDPMAIDNEFYAALTQENEPLVKTEPDQEAHPSYIPTTNTTRDVQIKREPVSKPSYTPYGRPRSNRQQTDQCIFCKLPFYHGHLNDCKKVIKKKK</sequence>
<dbReference type="OrthoDB" id="2239730at2759"/>
<keyword evidence="3" id="KW-1185">Reference proteome</keyword>
<accession>A0A367J0V0</accession>
<dbReference type="STRING" id="4846.A0A367J0V0"/>
<protein>
    <submittedName>
        <fullName evidence="2">Uncharacterized protein</fullName>
    </submittedName>
</protein>
<dbReference type="AlphaFoldDB" id="A0A367J0V0"/>
<proteinExistence type="predicted"/>
<dbReference type="EMBL" id="PJQM01004704">
    <property type="protein sequence ID" value="RCH83567.1"/>
    <property type="molecule type" value="Genomic_DNA"/>
</dbReference>
<gene>
    <name evidence="2" type="ORF">CU098_007647</name>
</gene>
<comment type="caution">
    <text evidence="2">The sequence shown here is derived from an EMBL/GenBank/DDBJ whole genome shotgun (WGS) entry which is preliminary data.</text>
</comment>
<feature type="region of interest" description="Disordered" evidence="1">
    <location>
        <begin position="316"/>
        <end position="358"/>
    </location>
</feature>
<name>A0A367J0V0_RHIST</name>
<evidence type="ECO:0000256" key="1">
    <source>
        <dbReference type="SAM" id="MobiDB-lite"/>
    </source>
</evidence>
<evidence type="ECO:0000313" key="2">
    <source>
        <dbReference type="EMBL" id="RCH83567.1"/>
    </source>
</evidence>